<feature type="compositionally biased region" description="Basic and acidic residues" evidence="1">
    <location>
        <begin position="140"/>
        <end position="155"/>
    </location>
</feature>
<keyword evidence="3" id="KW-1185">Reference proteome</keyword>
<reference evidence="2" key="1">
    <citation type="submission" date="2018-11" db="EMBL/GenBank/DDBJ databases">
        <authorList>
            <consortium name="Pathogen Informatics"/>
        </authorList>
    </citation>
    <scope>NUCLEOTIDE SEQUENCE</scope>
</reference>
<dbReference type="Proteomes" id="UP000784294">
    <property type="component" value="Unassembled WGS sequence"/>
</dbReference>
<proteinExistence type="predicted"/>
<protein>
    <submittedName>
        <fullName evidence="2">Uncharacterized protein</fullName>
    </submittedName>
</protein>
<evidence type="ECO:0000313" key="3">
    <source>
        <dbReference type="Proteomes" id="UP000784294"/>
    </source>
</evidence>
<organism evidence="2 3">
    <name type="scientific">Protopolystoma xenopodis</name>
    <dbReference type="NCBI Taxonomy" id="117903"/>
    <lineage>
        <taxon>Eukaryota</taxon>
        <taxon>Metazoa</taxon>
        <taxon>Spiralia</taxon>
        <taxon>Lophotrochozoa</taxon>
        <taxon>Platyhelminthes</taxon>
        <taxon>Monogenea</taxon>
        <taxon>Polyopisthocotylea</taxon>
        <taxon>Polystomatidea</taxon>
        <taxon>Polystomatidae</taxon>
        <taxon>Protopolystoma</taxon>
    </lineage>
</organism>
<evidence type="ECO:0000313" key="2">
    <source>
        <dbReference type="EMBL" id="VEL33478.1"/>
    </source>
</evidence>
<gene>
    <name evidence="2" type="ORF">PXEA_LOCUS26918</name>
</gene>
<feature type="region of interest" description="Disordered" evidence="1">
    <location>
        <begin position="127"/>
        <end position="166"/>
    </location>
</feature>
<accession>A0A448XCD9</accession>
<dbReference type="OrthoDB" id="546764at2759"/>
<evidence type="ECO:0000256" key="1">
    <source>
        <dbReference type="SAM" id="MobiDB-lite"/>
    </source>
</evidence>
<comment type="caution">
    <text evidence="2">The sequence shown here is derived from an EMBL/GenBank/DDBJ whole genome shotgun (WGS) entry which is preliminary data.</text>
</comment>
<sequence>MAFLESDICSVTQGHSCQCDCLVNVSSSHAELSHRLAPVHFRQDANSLSVLVSIRGVLPSSLRINWADHTQSTSFASSPSAQQSITKQGISPPQLLLFTCSSQGSGGFIQDWGIVLQCPAPECNFQSDEEAEEANSALAEKTDESSVLSERKGGPEKLLIPTAPDNLTGHIPSSVPKLIPAPIEVASSESPNKPPGPVTLVSSGRHSFSIASSNVFGAPVDHASLNTAPMPSSYPLPGSGCLSIPTGPIVISCDVSPANVCLVLGKPVGGDKSKVMWWPTLATGRTLGAGMESLVFFYPSADRDSYHSDAFAVNSGSLHLVDYFMLCGQADREGCPFLQD</sequence>
<dbReference type="AlphaFoldDB" id="A0A448XCD9"/>
<name>A0A448XCD9_9PLAT</name>
<dbReference type="EMBL" id="CAAALY010245851">
    <property type="protein sequence ID" value="VEL33478.1"/>
    <property type="molecule type" value="Genomic_DNA"/>
</dbReference>